<keyword evidence="2" id="KW-1185">Reference proteome</keyword>
<gene>
    <name evidence="1" type="ORF">SCHPADRAFT_41393</name>
</gene>
<evidence type="ECO:0000313" key="1">
    <source>
        <dbReference type="EMBL" id="KLO19804.1"/>
    </source>
</evidence>
<accession>A0A0H2S759</accession>
<proteinExistence type="predicted"/>
<sequence>MSTEKIMIRPRVLDMTTLNEQDADGLHRWIIDVQNFLAQEVGVEGHWASSVLQHHVTEPIRQALESTRSILSAKAGKDIPWTWDLLMEILVGTQAHIQANGIVIQETHNKSHSLWKLLKETFIGVSIQDEDGN</sequence>
<organism evidence="1 2">
    <name type="scientific">Schizopora paradoxa</name>
    <dbReference type="NCBI Taxonomy" id="27342"/>
    <lineage>
        <taxon>Eukaryota</taxon>
        <taxon>Fungi</taxon>
        <taxon>Dikarya</taxon>
        <taxon>Basidiomycota</taxon>
        <taxon>Agaricomycotina</taxon>
        <taxon>Agaricomycetes</taxon>
        <taxon>Hymenochaetales</taxon>
        <taxon>Schizoporaceae</taxon>
        <taxon>Schizopora</taxon>
    </lineage>
</organism>
<reference evidence="1 2" key="1">
    <citation type="submission" date="2015-04" db="EMBL/GenBank/DDBJ databases">
        <title>Complete genome sequence of Schizopora paradoxa KUC8140, a cosmopolitan wood degrader in East Asia.</title>
        <authorList>
            <consortium name="DOE Joint Genome Institute"/>
            <person name="Min B."/>
            <person name="Park H."/>
            <person name="Jang Y."/>
            <person name="Kim J.-J."/>
            <person name="Kim K.H."/>
            <person name="Pangilinan J."/>
            <person name="Lipzen A."/>
            <person name="Riley R."/>
            <person name="Grigoriev I.V."/>
            <person name="Spatafora J.W."/>
            <person name="Choi I.-G."/>
        </authorList>
    </citation>
    <scope>NUCLEOTIDE SEQUENCE [LARGE SCALE GENOMIC DNA]</scope>
    <source>
        <strain evidence="1 2">KUC8140</strain>
    </source>
</reference>
<dbReference type="InParanoid" id="A0A0H2S759"/>
<dbReference type="AlphaFoldDB" id="A0A0H2S759"/>
<protein>
    <submittedName>
        <fullName evidence="1">Uncharacterized protein</fullName>
    </submittedName>
</protein>
<evidence type="ECO:0000313" key="2">
    <source>
        <dbReference type="Proteomes" id="UP000053477"/>
    </source>
</evidence>
<dbReference type="EMBL" id="KQ085884">
    <property type="protein sequence ID" value="KLO19804.1"/>
    <property type="molecule type" value="Genomic_DNA"/>
</dbReference>
<name>A0A0H2S759_9AGAM</name>
<dbReference type="Proteomes" id="UP000053477">
    <property type="component" value="Unassembled WGS sequence"/>
</dbReference>